<keyword evidence="2" id="KW-1133">Transmembrane helix</keyword>
<dbReference type="Pfam" id="PF01381">
    <property type="entry name" value="HTH_3"/>
    <property type="match status" value="1"/>
</dbReference>
<dbReference type="CDD" id="cd00093">
    <property type="entry name" value="HTH_XRE"/>
    <property type="match status" value="1"/>
</dbReference>
<name>A0ABV7JET4_9GAMM</name>
<dbReference type="SUPFAM" id="SSF47413">
    <property type="entry name" value="lambda repressor-like DNA-binding domains"/>
    <property type="match status" value="1"/>
</dbReference>
<sequence length="236" mass="27001">MTLGEKIKLLRTAEQLTQPELAARAGIEQSYLSKLENDKGSPSYEVIHKIAQAFEVTGMELINSLSQSYIEQQLSHIPEVAAEYASIKRRQQSRLKWRFMGSSMVVVLGVGLFFMGIFGVFFANAQYIYESAGVIRPGETVHQFQDHPIKEVMETREEFIERARNNRDRLSTQYLTITEYAGRTFISEVPGGRRLYDFREEKPLESSPNDLIASLGMMLMVAGMLMFVYSFRFRNA</sequence>
<dbReference type="InterPro" id="IPR001387">
    <property type="entry name" value="Cro/C1-type_HTH"/>
</dbReference>
<feature type="domain" description="HTH cro/C1-type" evidence="3">
    <location>
        <begin position="7"/>
        <end position="61"/>
    </location>
</feature>
<evidence type="ECO:0000259" key="3">
    <source>
        <dbReference type="PROSITE" id="PS50943"/>
    </source>
</evidence>
<dbReference type="EMBL" id="JBHRTS010000005">
    <property type="protein sequence ID" value="MFC3194601.1"/>
    <property type="molecule type" value="Genomic_DNA"/>
</dbReference>
<evidence type="ECO:0000313" key="5">
    <source>
        <dbReference type="Proteomes" id="UP001595533"/>
    </source>
</evidence>
<reference evidence="5" key="1">
    <citation type="journal article" date="2019" name="Int. J. Syst. Evol. Microbiol.">
        <title>The Global Catalogue of Microorganisms (GCM) 10K type strain sequencing project: providing services to taxonomists for standard genome sequencing and annotation.</title>
        <authorList>
            <consortium name="The Broad Institute Genomics Platform"/>
            <consortium name="The Broad Institute Genome Sequencing Center for Infectious Disease"/>
            <person name="Wu L."/>
            <person name="Ma J."/>
        </authorList>
    </citation>
    <scope>NUCLEOTIDE SEQUENCE [LARGE SCALE GENOMIC DNA]</scope>
    <source>
        <strain evidence="5">KCTC 42953</strain>
    </source>
</reference>
<gene>
    <name evidence="4" type="ORF">ACFODZ_10170</name>
</gene>
<evidence type="ECO:0000256" key="2">
    <source>
        <dbReference type="SAM" id="Phobius"/>
    </source>
</evidence>
<keyword evidence="2" id="KW-0472">Membrane</keyword>
<dbReference type="Gene3D" id="1.10.260.40">
    <property type="entry name" value="lambda repressor-like DNA-binding domains"/>
    <property type="match status" value="1"/>
</dbReference>
<protein>
    <submittedName>
        <fullName evidence="4">Helix-turn-helix domain-containing protein</fullName>
    </submittedName>
</protein>
<feature type="transmembrane region" description="Helical" evidence="2">
    <location>
        <begin position="99"/>
        <end position="123"/>
    </location>
</feature>
<evidence type="ECO:0000313" key="4">
    <source>
        <dbReference type="EMBL" id="MFC3194601.1"/>
    </source>
</evidence>
<comment type="caution">
    <text evidence="4">The sequence shown here is derived from an EMBL/GenBank/DDBJ whole genome shotgun (WGS) entry which is preliminary data.</text>
</comment>
<feature type="transmembrane region" description="Helical" evidence="2">
    <location>
        <begin position="211"/>
        <end position="231"/>
    </location>
</feature>
<dbReference type="PANTHER" id="PTHR46797:SF1">
    <property type="entry name" value="METHYLPHOSPHONATE SYNTHASE"/>
    <property type="match status" value="1"/>
</dbReference>
<organism evidence="4 5">
    <name type="scientific">Marinicella sediminis</name>
    <dbReference type="NCBI Taxonomy" id="1792834"/>
    <lineage>
        <taxon>Bacteria</taxon>
        <taxon>Pseudomonadati</taxon>
        <taxon>Pseudomonadota</taxon>
        <taxon>Gammaproteobacteria</taxon>
        <taxon>Lysobacterales</taxon>
        <taxon>Marinicellaceae</taxon>
        <taxon>Marinicella</taxon>
    </lineage>
</organism>
<dbReference type="PANTHER" id="PTHR46797">
    <property type="entry name" value="HTH-TYPE TRANSCRIPTIONAL REGULATOR"/>
    <property type="match status" value="1"/>
</dbReference>
<dbReference type="InterPro" id="IPR010982">
    <property type="entry name" value="Lambda_DNA-bd_dom_sf"/>
</dbReference>
<dbReference type="InterPro" id="IPR050807">
    <property type="entry name" value="TransReg_Diox_bact_type"/>
</dbReference>
<evidence type="ECO:0000256" key="1">
    <source>
        <dbReference type="ARBA" id="ARBA00023125"/>
    </source>
</evidence>
<keyword evidence="2" id="KW-0812">Transmembrane</keyword>
<dbReference type="RefSeq" id="WP_077410659.1">
    <property type="nucleotide sequence ID" value="NZ_JBHRTS010000005.1"/>
</dbReference>
<dbReference type="PROSITE" id="PS50943">
    <property type="entry name" value="HTH_CROC1"/>
    <property type="match status" value="1"/>
</dbReference>
<accession>A0ABV7JET4</accession>
<keyword evidence="5" id="KW-1185">Reference proteome</keyword>
<proteinExistence type="predicted"/>
<dbReference type="SMART" id="SM00530">
    <property type="entry name" value="HTH_XRE"/>
    <property type="match status" value="1"/>
</dbReference>
<keyword evidence="1" id="KW-0238">DNA-binding</keyword>
<dbReference type="Proteomes" id="UP001595533">
    <property type="component" value="Unassembled WGS sequence"/>
</dbReference>